<dbReference type="Proteomes" id="UP000000763">
    <property type="component" value="Chromosome 8"/>
</dbReference>
<dbReference type="EMBL" id="AP004568">
    <property type="protein sequence ID" value="BAD73798.1"/>
    <property type="molecule type" value="Genomic_DNA"/>
</dbReference>
<gene>
    <name evidence="1" type="primary">P0547A06.13</name>
</gene>
<dbReference type="AlphaFoldDB" id="Q5QLB0"/>
<evidence type="ECO:0000313" key="2">
    <source>
        <dbReference type="Proteomes" id="UP000000763"/>
    </source>
</evidence>
<name>Q5QLB0_ORYSJ</name>
<sequence length="52" mass="5429">MIGAVHQIGQLRFAPRQIAAAANYAATGARRCIGSSPRMWAAIVCLTCGPSN</sequence>
<proteinExistence type="predicted"/>
<reference evidence="2" key="1">
    <citation type="journal article" date="2005" name="Nature">
        <title>The map-based sequence of the rice genome.</title>
        <authorList>
            <consortium name="International rice genome sequencing project (IRGSP)"/>
            <person name="Matsumoto T."/>
            <person name="Wu J."/>
            <person name="Kanamori H."/>
            <person name="Katayose Y."/>
            <person name="Fujisawa M."/>
            <person name="Namiki N."/>
            <person name="Mizuno H."/>
            <person name="Yamamoto K."/>
            <person name="Antonio B.A."/>
            <person name="Baba T."/>
            <person name="Sakata K."/>
            <person name="Nagamura Y."/>
            <person name="Aoki H."/>
            <person name="Arikawa K."/>
            <person name="Arita K."/>
            <person name="Bito T."/>
            <person name="Chiden Y."/>
            <person name="Fujitsuka N."/>
            <person name="Fukunaka R."/>
            <person name="Hamada M."/>
            <person name="Harada C."/>
            <person name="Hayashi A."/>
            <person name="Hijishita S."/>
            <person name="Honda M."/>
            <person name="Hosokawa S."/>
            <person name="Ichikawa Y."/>
            <person name="Idonuma A."/>
            <person name="Iijima M."/>
            <person name="Ikeda M."/>
            <person name="Ikeno M."/>
            <person name="Ito K."/>
            <person name="Ito S."/>
            <person name="Ito T."/>
            <person name="Ito Y."/>
            <person name="Ito Y."/>
            <person name="Iwabuchi A."/>
            <person name="Kamiya K."/>
            <person name="Karasawa W."/>
            <person name="Kurita K."/>
            <person name="Katagiri S."/>
            <person name="Kikuta A."/>
            <person name="Kobayashi H."/>
            <person name="Kobayashi N."/>
            <person name="Machita K."/>
            <person name="Maehara T."/>
            <person name="Masukawa M."/>
            <person name="Mizubayashi T."/>
            <person name="Mukai Y."/>
            <person name="Nagasaki H."/>
            <person name="Nagata Y."/>
            <person name="Naito S."/>
            <person name="Nakashima M."/>
            <person name="Nakama Y."/>
            <person name="Nakamichi Y."/>
            <person name="Nakamura M."/>
            <person name="Meguro A."/>
            <person name="Negishi M."/>
            <person name="Ohta I."/>
            <person name="Ohta T."/>
            <person name="Okamoto M."/>
            <person name="Ono N."/>
            <person name="Saji S."/>
            <person name="Sakaguchi M."/>
            <person name="Sakai K."/>
            <person name="Shibata M."/>
            <person name="Shimokawa T."/>
            <person name="Song J."/>
            <person name="Takazaki Y."/>
            <person name="Terasawa K."/>
            <person name="Tsugane M."/>
            <person name="Tsuji K."/>
            <person name="Ueda S."/>
            <person name="Waki K."/>
            <person name="Yamagata H."/>
            <person name="Yamamoto M."/>
            <person name="Yamamoto S."/>
            <person name="Yamane H."/>
            <person name="Yoshiki S."/>
            <person name="Yoshihara R."/>
            <person name="Yukawa K."/>
            <person name="Zhong H."/>
            <person name="Yano M."/>
            <person name="Yuan Q."/>
            <person name="Ouyang S."/>
            <person name="Liu J."/>
            <person name="Jones K.M."/>
            <person name="Gansberger K."/>
            <person name="Moffat K."/>
            <person name="Hill J."/>
            <person name="Bera J."/>
            <person name="Fadrosh D."/>
            <person name="Jin S."/>
            <person name="Johri S."/>
            <person name="Kim M."/>
            <person name="Overton L."/>
            <person name="Reardon M."/>
            <person name="Tsitrin T."/>
            <person name="Vuong H."/>
            <person name="Weaver B."/>
            <person name="Ciecko A."/>
            <person name="Tallon L."/>
            <person name="Jackson J."/>
            <person name="Pai G."/>
            <person name="Aken S.V."/>
            <person name="Utterback T."/>
            <person name="Reidmuller S."/>
            <person name="Feldblyum T."/>
            <person name="Hsiao J."/>
            <person name="Zismann V."/>
            <person name="Iobst S."/>
            <person name="de Vazeille A.R."/>
            <person name="Buell C.R."/>
            <person name="Ying K."/>
            <person name="Li Y."/>
            <person name="Lu T."/>
            <person name="Huang Y."/>
            <person name="Zhao Q."/>
            <person name="Feng Q."/>
            <person name="Zhang L."/>
            <person name="Zhu J."/>
            <person name="Weng Q."/>
            <person name="Mu J."/>
            <person name="Lu Y."/>
            <person name="Fan D."/>
            <person name="Liu Y."/>
            <person name="Guan J."/>
            <person name="Zhang Y."/>
            <person name="Yu S."/>
            <person name="Liu X."/>
            <person name="Zhang Y."/>
            <person name="Hong G."/>
            <person name="Han B."/>
            <person name="Choisne N."/>
            <person name="Demange N."/>
            <person name="Orjeda G."/>
            <person name="Samain S."/>
            <person name="Cattolico L."/>
            <person name="Pelletier E."/>
            <person name="Couloux A."/>
            <person name="Segurens B."/>
            <person name="Wincker P."/>
            <person name="D'Hont A."/>
            <person name="Scarpelli C."/>
            <person name="Weissenbach J."/>
            <person name="Salanoubat M."/>
            <person name="Quetier F."/>
            <person name="Yu Y."/>
            <person name="Kim H.R."/>
            <person name="Rambo T."/>
            <person name="Currie J."/>
            <person name="Collura K."/>
            <person name="Luo M."/>
            <person name="Yang T."/>
            <person name="Ammiraju J.S.S."/>
            <person name="Engler F."/>
            <person name="Soderlund C."/>
            <person name="Wing R.A."/>
            <person name="Palmer L.E."/>
            <person name="de la Bastide M."/>
            <person name="Spiegel L."/>
            <person name="Nascimento L."/>
            <person name="Zutavern T."/>
            <person name="O'Shaughnessy A."/>
            <person name="Dike S."/>
            <person name="Dedhia N."/>
            <person name="Preston R."/>
            <person name="Balija V."/>
            <person name="McCombie W.R."/>
            <person name="Chow T."/>
            <person name="Chen H."/>
            <person name="Chung M."/>
            <person name="Chen C."/>
            <person name="Shaw J."/>
            <person name="Wu H."/>
            <person name="Hsiao K."/>
            <person name="Chao Y."/>
            <person name="Chu M."/>
            <person name="Cheng C."/>
            <person name="Hour A."/>
            <person name="Lee P."/>
            <person name="Lin S."/>
            <person name="Lin Y."/>
            <person name="Liou J."/>
            <person name="Liu S."/>
            <person name="Hsing Y."/>
            <person name="Raghuvanshi S."/>
            <person name="Mohanty A."/>
            <person name="Bharti A.K."/>
            <person name="Gaur A."/>
            <person name="Gupta V."/>
            <person name="Kumar D."/>
            <person name="Ravi V."/>
            <person name="Vij S."/>
            <person name="Kapur A."/>
            <person name="Khurana P."/>
            <person name="Khurana P."/>
            <person name="Khurana J.P."/>
            <person name="Tyagi A.K."/>
            <person name="Gaikwad K."/>
            <person name="Singh A."/>
            <person name="Dalal V."/>
            <person name="Srivastava S."/>
            <person name="Dixit A."/>
            <person name="Pal A.K."/>
            <person name="Ghazi I.A."/>
            <person name="Yadav M."/>
            <person name="Pandit A."/>
            <person name="Bhargava A."/>
            <person name="Sureshbabu K."/>
            <person name="Batra K."/>
            <person name="Sharma T.R."/>
            <person name="Mohapatra T."/>
            <person name="Singh N.K."/>
            <person name="Messing J."/>
            <person name="Nelson A.B."/>
            <person name="Fuks G."/>
            <person name="Kavchok S."/>
            <person name="Keizer G."/>
            <person name="Linton E."/>
            <person name="Llaca V."/>
            <person name="Song R."/>
            <person name="Tanyolac B."/>
            <person name="Young S."/>
            <person name="Ho-Il K."/>
            <person name="Hahn J.H."/>
            <person name="Sangsakoo G."/>
            <person name="Vanavichit A."/>
            <person name="de Mattos Luiz.A.T."/>
            <person name="Zimmer P.D."/>
            <person name="Malone G."/>
            <person name="Dellagostin O."/>
            <person name="de Oliveira A.C."/>
            <person name="Bevan M."/>
            <person name="Bancroft I."/>
            <person name="Minx P."/>
            <person name="Cordum H."/>
            <person name="Wilson R."/>
            <person name="Cheng Z."/>
            <person name="Jin W."/>
            <person name="Jiang J."/>
            <person name="Leong S.A."/>
            <person name="Iwama H."/>
            <person name="Gojobori T."/>
            <person name="Itoh T."/>
            <person name="Niimura Y."/>
            <person name="Fujii Y."/>
            <person name="Habara T."/>
            <person name="Sakai H."/>
            <person name="Sato Y."/>
            <person name="Wilson G."/>
            <person name="Kumar K."/>
            <person name="McCouch S."/>
            <person name="Juretic N."/>
            <person name="Hoen D."/>
            <person name="Wright S."/>
            <person name="Bruskiewich R."/>
            <person name="Bureau T."/>
            <person name="Miyao A."/>
            <person name="Hirochika H."/>
            <person name="Nishikawa T."/>
            <person name="Kadowaki K."/>
            <person name="Sugiura M."/>
            <person name="Burr B."/>
            <person name="Sasaki T."/>
        </authorList>
    </citation>
    <scope>NUCLEOTIDE SEQUENCE [LARGE SCALE GENOMIC DNA]</scope>
    <source>
        <strain evidence="2">cv. Nipponbare</strain>
    </source>
</reference>
<reference evidence="2" key="2">
    <citation type="journal article" date="2008" name="Nucleic Acids Res.">
        <title>The rice annotation project database (RAP-DB): 2008 update.</title>
        <authorList>
            <consortium name="The rice annotation project (RAP)"/>
        </authorList>
    </citation>
    <scope>GENOME REANNOTATION</scope>
    <source>
        <strain evidence="2">cv. Nipponbare</strain>
    </source>
</reference>
<protein>
    <submittedName>
        <fullName evidence="1">Uncharacterized protein</fullName>
    </submittedName>
</protein>
<accession>Q5QLB0</accession>
<evidence type="ECO:0000313" key="1">
    <source>
        <dbReference type="EMBL" id="BAD73798.1"/>
    </source>
</evidence>
<organism evidence="1 2">
    <name type="scientific">Oryza sativa subsp. japonica</name>
    <name type="common">Rice</name>
    <dbReference type="NCBI Taxonomy" id="39947"/>
    <lineage>
        <taxon>Eukaryota</taxon>
        <taxon>Viridiplantae</taxon>
        <taxon>Streptophyta</taxon>
        <taxon>Embryophyta</taxon>
        <taxon>Tracheophyta</taxon>
        <taxon>Spermatophyta</taxon>
        <taxon>Magnoliopsida</taxon>
        <taxon>Liliopsida</taxon>
        <taxon>Poales</taxon>
        <taxon>Poaceae</taxon>
        <taxon>BOP clade</taxon>
        <taxon>Oryzoideae</taxon>
        <taxon>Oryzeae</taxon>
        <taxon>Oryzinae</taxon>
        <taxon>Oryza</taxon>
        <taxon>Oryza sativa</taxon>
    </lineage>
</organism>